<reference evidence="2" key="1">
    <citation type="submission" date="2017-02" db="UniProtKB">
        <authorList>
            <consortium name="WormBaseParasite"/>
        </authorList>
    </citation>
    <scope>IDENTIFICATION</scope>
</reference>
<name>A0A0N5BMT9_STREA</name>
<keyword evidence="1" id="KW-1185">Reference proteome</keyword>
<evidence type="ECO:0000313" key="2">
    <source>
        <dbReference type="WBParaSite" id="SPAL_0000722250.1"/>
    </source>
</evidence>
<dbReference type="AlphaFoldDB" id="A0A0N5BMT9"/>
<accession>A0A0N5BMT9</accession>
<sequence length="124" mass="14433">MDLDTILVFYFRYNSDSKLYFGQRVSVLPLYEYECLKSVVNHTSKGYSFDMYIQLEVPDIKTTLRLKINGVVKNIIIGNNSEIMYIYTVFASGMDDGQVECLSVSNDMKVLAFEDFYKKRCRTI</sequence>
<proteinExistence type="predicted"/>
<dbReference type="Proteomes" id="UP000046392">
    <property type="component" value="Unplaced"/>
</dbReference>
<organism evidence="1 2">
    <name type="scientific">Strongyloides papillosus</name>
    <name type="common">Intestinal threadworm</name>
    <dbReference type="NCBI Taxonomy" id="174720"/>
    <lineage>
        <taxon>Eukaryota</taxon>
        <taxon>Metazoa</taxon>
        <taxon>Ecdysozoa</taxon>
        <taxon>Nematoda</taxon>
        <taxon>Chromadorea</taxon>
        <taxon>Rhabditida</taxon>
        <taxon>Tylenchina</taxon>
        <taxon>Panagrolaimomorpha</taxon>
        <taxon>Strongyloidoidea</taxon>
        <taxon>Strongyloididae</taxon>
        <taxon>Strongyloides</taxon>
    </lineage>
</organism>
<evidence type="ECO:0000313" key="1">
    <source>
        <dbReference type="Proteomes" id="UP000046392"/>
    </source>
</evidence>
<dbReference type="WBParaSite" id="SPAL_0000722250.1">
    <property type="protein sequence ID" value="SPAL_0000722250.1"/>
    <property type="gene ID" value="SPAL_0000722250"/>
</dbReference>
<protein>
    <submittedName>
        <fullName evidence="2">Uncharacterized protein</fullName>
    </submittedName>
</protein>